<reference evidence="2" key="1">
    <citation type="submission" date="2023-03" db="UniProtKB">
        <authorList>
            <consortium name="EnsemblPlants"/>
        </authorList>
    </citation>
    <scope>IDENTIFICATION</scope>
</reference>
<dbReference type="Gramene" id="MELO3C014349.2.1">
    <property type="protein sequence ID" value="MELO3C014349.2.1"/>
    <property type="gene ID" value="MELO3C014349.2"/>
</dbReference>
<feature type="region of interest" description="Disordered" evidence="1">
    <location>
        <begin position="1"/>
        <end position="41"/>
    </location>
</feature>
<protein>
    <submittedName>
        <fullName evidence="2">Uncharacterized protein</fullName>
    </submittedName>
</protein>
<evidence type="ECO:0000313" key="2">
    <source>
        <dbReference type="EnsemblPlants" id="MELO3C014349.2.1"/>
    </source>
</evidence>
<organism evidence="2">
    <name type="scientific">Cucumis melo</name>
    <name type="common">Muskmelon</name>
    <dbReference type="NCBI Taxonomy" id="3656"/>
    <lineage>
        <taxon>Eukaryota</taxon>
        <taxon>Viridiplantae</taxon>
        <taxon>Streptophyta</taxon>
        <taxon>Embryophyta</taxon>
        <taxon>Tracheophyta</taxon>
        <taxon>Spermatophyta</taxon>
        <taxon>Magnoliopsida</taxon>
        <taxon>eudicotyledons</taxon>
        <taxon>Gunneridae</taxon>
        <taxon>Pentapetalae</taxon>
        <taxon>rosids</taxon>
        <taxon>fabids</taxon>
        <taxon>Cucurbitales</taxon>
        <taxon>Cucurbitaceae</taxon>
        <taxon>Benincaseae</taxon>
        <taxon>Cucumis</taxon>
    </lineage>
</organism>
<proteinExistence type="predicted"/>
<name>A0A9I9D7X1_CUCME</name>
<evidence type="ECO:0000256" key="1">
    <source>
        <dbReference type="SAM" id="MobiDB-lite"/>
    </source>
</evidence>
<accession>A0A9I9D7X1</accession>
<feature type="compositionally biased region" description="Basic and acidic residues" evidence="1">
    <location>
        <begin position="1"/>
        <end position="15"/>
    </location>
</feature>
<sequence>MSSRDANDGNDHEEGGGEDGDNTPGYIHQGNNYSVEPDVDQTMDPMLVATLLE</sequence>
<dbReference type="EnsemblPlants" id="MELO3C014349.2.1">
    <property type="protein sequence ID" value="MELO3C014349.2.1"/>
    <property type="gene ID" value="MELO3C014349.2"/>
</dbReference>
<dbReference type="AlphaFoldDB" id="A0A9I9D7X1"/>